<name>A0ABU4DMZ5_9DEIO</name>
<evidence type="ECO:0000313" key="3">
    <source>
        <dbReference type="Proteomes" id="UP001276150"/>
    </source>
</evidence>
<keyword evidence="1" id="KW-0732">Signal</keyword>
<dbReference type="EMBL" id="JAPMIV010000002">
    <property type="protein sequence ID" value="MDV6373327.1"/>
    <property type="molecule type" value="Genomic_DNA"/>
</dbReference>
<reference evidence="2 3" key="1">
    <citation type="submission" date="2022-11" db="EMBL/GenBank/DDBJ databases">
        <title>Deinococcus ZS9-10, Low Temperature and Draught-tolerating, UV-resistant Bacteria from Continental Antarctica.</title>
        <authorList>
            <person name="Cheng L."/>
        </authorList>
    </citation>
    <scope>NUCLEOTIDE SEQUENCE [LARGE SCALE GENOMIC DNA]</scope>
    <source>
        <strain evidence="2 3">ZS9-10</strain>
    </source>
</reference>
<proteinExistence type="predicted"/>
<gene>
    <name evidence="2" type="ORF">ORD21_01790</name>
</gene>
<keyword evidence="3" id="KW-1185">Reference proteome</keyword>
<evidence type="ECO:0000256" key="1">
    <source>
        <dbReference type="SAM" id="SignalP"/>
    </source>
</evidence>
<comment type="caution">
    <text evidence="2">The sequence shown here is derived from an EMBL/GenBank/DDBJ whole genome shotgun (WGS) entry which is preliminary data.</text>
</comment>
<protein>
    <submittedName>
        <fullName evidence="2">Uncharacterized protein</fullName>
    </submittedName>
</protein>
<organism evidence="2 3">
    <name type="scientific">Deinococcus arenicola</name>
    <dbReference type="NCBI Taxonomy" id="2994950"/>
    <lineage>
        <taxon>Bacteria</taxon>
        <taxon>Thermotogati</taxon>
        <taxon>Deinococcota</taxon>
        <taxon>Deinococci</taxon>
        <taxon>Deinococcales</taxon>
        <taxon>Deinococcaceae</taxon>
        <taxon>Deinococcus</taxon>
    </lineage>
</organism>
<dbReference type="RefSeq" id="WP_317638631.1">
    <property type="nucleotide sequence ID" value="NZ_JAPMIV010000002.1"/>
</dbReference>
<dbReference type="Proteomes" id="UP001276150">
    <property type="component" value="Unassembled WGS sequence"/>
</dbReference>
<evidence type="ECO:0000313" key="2">
    <source>
        <dbReference type="EMBL" id="MDV6373327.1"/>
    </source>
</evidence>
<accession>A0ABU4DMZ5</accession>
<feature type="signal peptide" evidence="1">
    <location>
        <begin position="1"/>
        <end position="23"/>
    </location>
</feature>
<feature type="chain" id="PRO_5047180043" evidence="1">
    <location>
        <begin position="24"/>
        <end position="392"/>
    </location>
</feature>
<sequence length="392" mass="41795">MLNLSTVQKCGLIGVLLAASAGAQTVTATDPQALRGCGGEPGAPAWAEAGVYSGTLGSSEVTLELARQPITPEQTAALKWDAPNHYFYAGRADNLGLTTFRSGNTLILQEQGRRVGGSGWAVTGCFTLEAAGQGWHGTWKAPGTANTLKVNLKPLDVARVPLHLLSSPGLLGLRKTDPLTFLKLNQPWKVTPDRVREPLTGLNYPRVPDATPALNRFLQDRLLEHAEHSLSCAANNLRSVGTRGEYSLKASVTLLTPRLLSITEDSSSLCGGPHPFDGQEGLILDRAKGRVVPLEHLWPSLTPARLKELYLQETALGAASVSATDPGSGCDEALREMSPSFSVNLTSIGLSLTPTSLPYVLKTCISSVVVLYSQLQRGANTGSPYYADLYRK</sequence>